<dbReference type="InterPro" id="IPR006029">
    <property type="entry name" value="Neurotrans-gated_channel_TM"/>
</dbReference>
<evidence type="ECO:0000313" key="9">
    <source>
        <dbReference type="EMBL" id="KAK1799009.1"/>
    </source>
</evidence>
<dbReference type="InterPro" id="IPR006202">
    <property type="entry name" value="Neur_chan_lig-bd"/>
</dbReference>
<dbReference type="InterPro" id="IPR038050">
    <property type="entry name" value="Neuro_actylchol_rec"/>
</dbReference>
<comment type="subcellular location">
    <subcellularLocation>
        <location evidence="1">Membrane</location>
        <topology evidence="1">Multi-pass membrane protein</topology>
    </subcellularLocation>
</comment>
<evidence type="ECO:0008006" key="11">
    <source>
        <dbReference type="Google" id="ProtNLM"/>
    </source>
</evidence>
<dbReference type="SUPFAM" id="SSF63712">
    <property type="entry name" value="Nicotinic receptor ligand binding domain-like"/>
    <property type="match status" value="1"/>
</dbReference>
<organism evidence="9 10">
    <name type="scientific">Electrophorus voltai</name>
    <dbReference type="NCBI Taxonomy" id="2609070"/>
    <lineage>
        <taxon>Eukaryota</taxon>
        <taxon>Metazoa</taxon>
        <taxon>Chordata</taxon>
        <taxon>Craniata</taxon>
        <taxon>Vertebrata</taxon>
        <taxon>Euteleostomi</taxon>
        <taxon>Actinopterygii</taxon>
        <taxon>Neopterygii</taxon>
        <taxon>Teleostei</taxon>
        <taxon>Ostariophysi</taxon>
        <taxon>Gymnotiformes</taxon>
        <taxon>Gymnotoidei</taxon>
        <taxon>Gymnotidae</taxon>
        <taxon>Electrophorus</taxon>
    </lineage>
</organism>
<keyword evidence="3 5" id="KW-1133">Transmembrane helix</keyword>
<evidence type="ECO:0000256" key="5">
    <source>
        <dbReference type="SAM" id="Phobius"/>
    </source>
</evidence>
<proteinExistence type="predicted"/>
<comment type="caution">
    <text evidence="9">The sequence shown here is derived from an EMBL/GenBank/DDBJ whole genome shotgun (WGS) entry which is preliminary data.</text>
</comment>
<evidence type="ECO:0000256" key="1">
    <source>
        <dbReference type="ARBA" id="ARBA00004141"/>
    </source>
</evidence>
<evidence type="ECO:0000256" key="4">
    <source>
        <dbReference type="ARBA" id="ARBA00023136"/>
    </source>
</evidence>
<dbReference type="InterPro" id="IPR006201">
    <property type="entry name" value="Neur_channel"/>
</dbReference>
<feature type="domain" description="Neurotransmitter-gated ion-channel ligand-binding" evidence="7">
    <location>
        <begin position="52"/>
        <end position="196"/>
    </location>
</feature>
<dbReference type="Proteomes" id="UP001239994">
    <property type="component" value="Unassembled WGS sequence"/>
</dbReference>
<dbReference type="AlphaFoldDB" id="A0AAD9DZU2"/>
<gene>
    <name evidence="9" type="ORF">P4O66_007279</name>
</gene>
<evidence type="ECO:0000256" key="3">
    <source>
        <dbReference type="ARBA" id="ARBA00022989"/>
    </source>
</evidence>
<feature type="transmembrane region" description="Helical" evidence="5">
    <location>
        <begin position="226"/>
        <end position="247"/>
    </location>
</feature>
<reference evidence="9" key="1">
    <citation type="submission" date="2023-03" db="EMBL/GenBank/DDBJ databases">
        <title>Electrophorus voltai genome.</title>
        <authorList>
            <person name="Bian C."/>
        </authorList>
    </citation>
    <scope>NUCLEOTIDE SEQUENCE</scope>
    <source>
        <strain evidence="9">CB-2022</strain>
        <tissue evidence="9">Muscle</tissue>
    </source>
</reference>
<evidence type="ECO:0000256" key="2">
    <source>
        <dbReference type="ARBA" id="ARBA00022692"/>
    </source>
</evidence>
<dbReference type="GO" id="GO:0004888">
    <property type="term" value="F:transmembrane signaling receptor activity"/>
    <property type="evidence" value="ECO:0007669"/>
    <property type="project" value="InterPro"/>
</dbReference>
<name>A0AAD9DZU2_9TELE</name>
<keyword evidence="2 5" id="KW-0812">Transmembrane</keyword>
<feature type="signal peptide" evidence="6">
    <location>
        <begin position="1"/>
        <end position="29"/>
    </location>
</feature>
<dbReference type="EMBL" id="JAROKS010000012">
    <property type="protein sequence ID" value="KAK1799009.1"/>
    <property type="molecule type" value="Genomic_DNA"/>
</dbReference>
<dbReference type="Pfam" id="PF02931">
    <property type="entry name" value="Neur_chan_LBD"/>
    <property type="match status" value="1"/>
</dbReference>
<dbReference type="InterPro" id="IPR036734">
    <property type="entry name" value="Neur_chan_lig-bd_sf"/>
</dbReference>
<dbReference type="PANTHER" id="PTHR18945">
    <property type="entry name" value="NEUROTRANSMITTER GATED ION CHANNEL"/>
    <property type="match status" value="1"/>
</dbReference>
<feature type="chain" id="PRO_5041911879" description="Neurotransmitter-gated ion-channel ligand-binding domain-containing protein" evidence="6">
    <location>
        <begin position="30"/>
        <end position="434"/>
    </location>
</feature>
<dbReference type="Pfam" id="PF02932">
    <property type="entry name" value="Neur_chan_memb"/>
    <property type="match status" value="1"/>
</dbReference>
<feature type="domain" description="Neurotransmitter-gated ion-channel transmembrane" evidence="8">
    <location>
        <begin position="230"/>
        <end position="307"/>
    </location>
</feature>
<dbReference type="Gene3D" id="2.70.170.10">
    <property type="entry name" value="Neurotransmitter-gated ion-channel ligand-binding domain"/>
    <property type="match status" value="1"/>
</dbReference>
<dbReference type="Gene3D" id="1.20.58.390">
    <property type="entry name" value="Neurotransmitter-gated ion-channel transmembrane domain"/>
    <property type="match status" value="1"/>
</dbReference>
<evidence type="ECO:0000259" key="7">
    <source>
        <dbReference type="Pfam" id="PF02931"/>
    </source>
</evidence>
<evidence type="ECO:0000256" key="6">
    <source>
        <dbReference type="SAM" id="SignalP"/>
    </source>
</evidence>
<dbReference type="SUPFAM" id="SSF90112">
    <property type="entry name" value="Neurotransmitter-gated ion-channel transmembrane pore"/>
    <property type="match status" value="1"/>
</dbReference>
<dbReference type="InterPro" id="IPR036719">
    <property type="entry name" value="Neuro-gated_channel_TM_sf"/>
</dbReference>
<keyword evidence="6" id="KW-0732">Signal</keyword>
<feature type="transmembrane region" description="Helical" evidence="5">
    <location>
        <begin position="259"/>
        <end position="276"/>
    </location>
</feature>
<protein>
    <recommendedName>
        <fullName evidence="11">Neurotransmitter-gated ion-channel ligand-binding domain-containing protein</fullName>
    </recommendedName>
</protein>
<dbReference type="GO" id="GO:0016020">
    <property type="term" value="C:membrane"/>
    <property type="evidence" value="ECO:0007669"/>
    <property type="project" value="UniProtKB-SubCell"/>
</dbReference>
<dbReference type="GO" id="GO:0005230">
    <property type="term" value="F:extracellular ligand-gated monoatomic ion channel activity"/>
    <property type="evidence" value="ECO:0007669"/>
    <property type="project" value="InterPro"/>
</dbReference>
<evidence type="ECO:0000313" key="10">
    <source>
        <dbReference type="Proteomes" id="UP001239994"/>
    </source>
</evidence>
<keyword evidence="10" id="KW-1185">Reference proteome</keyword>
<evidence type="ECO:0000259" key="8">
    <source>
        <dbReference type="Pfam" id="PF02932"/>
    </source>
</evidence>
<keyword evidence="4 5" id="KW-0472">Membrane</keyword>
<feature type="transmembrane region" description="Helical" evidence="5">
    <location>
        <begin position="288"/>
        <end position="307"/>
    </location>
</feature>
<sequence>MKTGMAPKQRIVKYLVFLSFLIVVLESKAACITRRCLANEFIEKNLISAPQSQECLIAVNLTSIQYETLSVNTKEMKFSSCIKINMEWKDPDMTWSDSQYRFKELVLPANKIWTPKLTVDNAIYLDVKPLSDDAVVRNDGTVNYAILIYTIVECGIDLLTYPFARGTCPVALNGWNQSSCELQLLYGSVTFVAADRGEWQTVSVELYESNRNYLQVVNMSSNPFKALVSLVLPSALIMVADLVSFALPLDGGKRSSFKITLVLSFTMFLLILTDYIPDNGPCSPLIRYHFCFCLFVLVLSMLASMVFTKLTTDGSLQPCKRVKQSTPGRFKRYVLLGHNKYTMYFKFTFTSNPKVKAAVLKPSHLTADGDTLAKIVSFVEKLDEKQRKMQKRQNFANYLDKICFWTYLSLDIIYSTCVIAFTRLDVCMVNNLDF</sequence>
<accession>A0AAD9DZU2</accession>